<keyword evidence="4" id="KW-0808">Transferase</keyword>
<evidence type="ECO:0000313" key="11">
    <source>
        <dbReference type="Proteomes" id="UP000242877"/>
    </source>
</evidence>
<evidence type="ECO:0000256" key="8">
    <source>
        <dbReference type="SAM" id="Phobius"/>
    </source>
</evidence>
<organism evidence="10 11">
    <name type="scientific">Ascosphaera apis ARSEF 7405</name>
    <dbReference type="NCBI Taxonomy" id="392613"/>
    <lineage>
        <taxon>Eukaryota</taxon>
        <taxon>Fungi</taxon>
        <taxon>Dikarya</taxon>
        <taxon>Ascomycota</taxon>
        <taxon>Pezizomycotina</taxon>
        <taxon>Eurotiomycetes</taxon>
        <taxon>Eurotiomycetidae</taxon>
        <taxon>Onygenales</taxon>
        <taxon>Ascosphaeraceae</taxon>
        <taxon>Ascosphaera</taxon>
    </lineage>
</organism>
<dbReference type="AlphaFoldDB" id="A0A167W4F2"/>
<feature type="transmembrane region" description="Helical" evidence="8">
    <location>
        <begin position="128"/>
        <end position="150"/>
    </location>
</feature>
<dbReference type="GO" id="GO:0016020">
    <property type="term" value="C:membrane"/>
    <property type="evidence" value="ECO:0007669"/>
    <property type="project" value="UniProtKB-SubCell"/>
</dbReference>
<dbReference type="InterPro" id="IPR032805">
    <property type="entry name" value="Wax_synthase_dom"/>
</dbReference>
<sequence length="198" mass="23152">MDFLVHVGIFLFLQFFFPQSDSRVLAFQVLLAIYLLWEAWEFLLRYRNSPRLFGALYKINSVNNFWSKIWHTAFMSPSRSLVYEPLRHGLPKLGVSVPIARMCGFLGTFAFMGIFHIISLMPLFPARVLVKIALFFFFNGVAAVLEWSFWGRREHWLKSVCAWVFELLIASWAVEAMQLPQGLQSIEWRNVCCVDSDW</sequence>
<keyword evidence="7 8" id="KW-0472">Membrane</keyword>
<evidence type="ECO:0000256" key="3">
    <source>
        <dbReference type="ARBA" id="ARBA00007282"/>
    </source>
</evidence>
<evidence type="ECO:0000313" key="10">
    <source>
        <dbReference type="EMBL" id="KZZ88387.1"/>
    </source>
</evidence>
<gene>
    <name evidence="10" type="ORF">AAP_04959</name>
</gene>
<feature type="transmembrane region" description="Helical" evidence="8">
    <location>
        <begin position="99"/>
        <end position="121"/>
    </location>
</feature>
<keyword evidence="11" id="KW-1185">Reference proteome</keyword>
<dbReference type="PANTHER" id="PTHR31595">
    <property type="entry name" value="LONG-CHAIN-ALCOHOL O-FATTY-ACYLTRANSFERASE 3-RELATED"/>
    <property type="match status" value="1"/>
</dbReference>
<dbReference type="GO" id="GO:0008374">
    <property type="term" value="F:O-acyltransferase activity"/>
    <property type="evidence" value="ECO:0007669"/>
    <property type="project" value="InterPro"/>
</dbReference>
<dbReference type="InterPro" id="IPR044851">
    <property type="entry name" value="Wax_synthase"/>
</dbReference>
<evidence type="ECO:0000259" key="9">
    <source>
        <dbReference type="Pfam" id="PF13813"/>
    </source>
</evidence>
<dbReference type="EMBL" id="AZGZ01000026">
    <property type="protein sequence ID" value="KZZ88387.1"/>
    <property type="molecule type" value="Genomic_DNA"/>
</dbReference>
<dbReference type="OrthoDB" id="1077582at2759"/>
<proteinExistence type="inferred from homology"/>
<keyword evidence="5 8" id="KW-0812">Transmembrane</keyword>
<evidence type="ECO:0000256" key="2">
    <source>
        <dbReference type="ARBA" id="ARBA00005179"/>
    </source>
</evidence>
<comment type="subcellular location">
    <subcellularLocation>
        <location evidence="1">Membrane</location>
        <topology evidence="1">Multi-pass membrane protein</topology>
    </subcellularLocation>
</comment>
<reference evidence="10 11" key="1">
    <citation type="journal article" date="2016" name="Genome Biol. Evol.">
        <title>Divergent and convergent evolution of fungal pathogenicity.</title>
        <authorList>
            <person name="Shang Y."/>
            <person name="Xiao G."/>
            <person name="Zheng P."/>
            <person name="Cen K."/>
            <person name="Zhan S."/>
            <person name="Wang C."/>
        </authorList>
    </citation>
    <scope>NUCLEOTIDE SEQUENCE [LARGE SCALE GENOMIC DNA]</scope>
    <source>
        <strain evidence="10 11">ARSEF 7405</strain>
    </source>
</reference>
<dbReference type="Proteomes" id="UP000242877">
    <property type="component" value="Unassembled WGS sequence"/>
</dbReference>
<dbReference type="GO" id="GO:0006629">
    <property type="term" value="P:lipid metabolic process"/>
    <property type="evidence" value="ECO:0007669"/>
    <property type="project" value="InterPro"/>
</dbReference>
<comment type="caution">
    <text evidence="10">The sequence shown here is derived from an EMBL/GenBank/DDBJ whole genome shotgun (WGS) entry which is preliminary data.</text>
</comment>
<comment type="pathway">
    <text evidence="2">Secondary metabolite biosynthesis.</text>
</comment>
<evidence type="ECO:0000256" key="7">
    <source>
        <dbReference type="ARBA" id="ARBA00023136"/>
    </source>
</evidence>
<evidence type="ECO:0000256" key="1">
    <source>
        <dbReference type="ARBA" id="ARBA00004141"/>
    </source>
</evidence>
<comment type="similarity">
    <text evidence="3">Belongs to the wax synthase family.</text>
</comment>
<name>A0A167W4F2_9EURO</name>
<evidence type="ECO:0000256" key="6">
    <source>
        <dbReference type="ARBA" id="ARBA00022989"/>
    </source>
</evidence>
<dbReference type="Pfam" id="PF13813">
    <property type="entry name" value="MBOAT_2"/>
    <property type="match status" value="1"/>
</dbReference>
<dbReference type="VEuPathDB" id="FungiDB:AAP_04959"/>
<keyword evidence="6 8" id="KW-1133">Transmembrane helix</keyword>
<feature type="domain" description="Wax synthase" evidence="9">
    <location>
        <begin position="50"/>
        <end position="137"/>
    </location>
</feature>
<protein>
    <recommendedName>
        <fullName evidence="9">Wax synthase domain-containing protein</fullName>
    </recommendedName>
</protein>
<evidence type="ECO:0000256" key="5">
    <source>
        <dbReference type="ARBA" id="ARBA00022692"/>
    </source>
</evidence>
<dbReference type="PANTHER" id="PTHR31595:SF57">
    <property type="entry name" value="OS04G0481900 PROTEIN"/>
    <property type="match status" value="1"/>
</dbReference>
<evidence type="ECO:0000256" key="4">
    <source>
        <dbReference type="ARBA" id="ARBA00022679"/>
    </source>
</evidence>
<accession>A0A167W4F2</accession>